<name>J3L143_ORYBR</name>
<reference evidence="2" key="2">
    <citation type="submission" date="2013-04" db="UniProtKB">
        <authorList>
            <consortium name="EnsemblPlants"/>
        </authorList>
    </citation>
    <scope>IDENTIFICATION</scope>
</reference>
<keyword evidence="1" id="KW-0472">Membrane</keyword>
<dbReference type="Gramene" id="OB01G29490.1">
    <property type="protein sequence ID" value="OB01G29490.1"/>
    <property type="gene ID" value="OB01G29490"/>
</dbReference>
<dbReference type="Proteomes" id="UP000006038">
    <property type="component" value="Chromosome 1"/>
</dbReference>
<organism evidence="2">
    <name type="scientific">Oryza brachyantha</name>
    <name type="common">malo sina</name>
    <dbReference type="NCBI Taxonomy" id="4533"/>
    <lineage>
        <taxon>Eukaryota</taxon>
        <taxon>Viridiplantae</taxon>
        <taxon>Streptophyta</taxon>
        <taxon>Embryophyta</taxon>
        <taxon>Tracheophyta</taxon>
        <taxon>Spermatophyta</taxon>
        <taxon>Magnoliopsida</taxon>
        <taxon>Liliopsida</taxon>
        <taxon>Poales</taxon>
        <taxon>Poaceae</taxon>
        <taxon>BOP clade</taxon>
        <taxon>Oryzoideae</taxon>
        <taxon>Oryzeae</taxon>
        <taxon>Oryzinae</taxon>
        <taxon>Oryza</taxon>
    </lineage>
</organism>
<reference evidence="2" key="1">
    <citation type="journal article" date="2013" name="Nat. Commun.">
        <title>Whole-genome sequencing of Oryza brachyantha reveals mechanisms underlying Oryza genome evolution.</title>
        <authorList>
            <person name="Chen J."/>
            <person name="Huang Q."/>
            <person name="Gao D."/>
            <person name="Wang J."/>
            <person name="Lang Y."/>
            <person name="Liu T."/>
            <person name="Li B."/>
            <person name="Bai Z."/>
            <person name="Luis Goicoechea J."/>
            <person name="Liang C."/>
            <person name="Chen C."/>
            <person name="Zhang W."/>
            <person name="Sun S."/>
            <person name="Liao Y."/>
            <person name="Zhang X."/>
            <person name="Yang L."/>
            <person name="Song C."/>
            <person name="Wang M."/>
            <person name="Shi J."/>
            <person name="Liu G."/>
            <person name="Liu J."/>
            <person name="Zhou H."/>
            <person name="Zhou W."/>
            <person name="Yu Q."/>
            <person name="An N."/>
            <person name="Chen Y."/>
            <person name="Cai Q."/>
            <person name="Wang B."/>
            <person name="Liu B."/>
            <person name="Min J."/>
            <person name="Huang Y."/>
            <person name="Wu H."/>
            <person name="Li Z."/>
            <person name="Zhang Y."/>
            <person name="Yin Y."/>
            <person name="Song W."/>
            <person name="Jiang J."/>
            <person name="Jackson S.A."/>
            <person name="Wing R.A."/>
            <person name="Wang J."/>
            <person name="Chen M."/>
        </authorList>
    </citation>
    <scope>NUCLEOTIDE SEQUENCE [LARGE SCALE GENOMIC DNA]</scope>
    <source>
        <strain evidence="2">cv. IRGC 101232</strain>
    </source>
</reference>
<proteinExistence type="predicted"/>
<evidence type="ECO:0000313" key="3">
    <source>
        <dbReference type="Proteomes" id="UP000006038"/>
    </source>
</evidence>
<feature type="transmembrane region" description="Helical" evidence="1">
    <location>
        <begin position="39"/>
        <end position="58"/>
    </location>
</feature>
<feature type="transmembrane region" description="Helical" evidence="1">
    <location>
        <begin position="6"/>
        <end position="27"/>
    </location>
</feature>
<sequence>AWVLFIFFFIFFFLSVPECVIVFFCFSGATDVGDDVRNSAFKAVKICNIMIYIYVSIISNK</sequence>
<dbReference type="HOGENOM" id="CLU_2929648_0_0_1"/>
<keyword evidence="1" id="KW-1133">Transmembrane helix</keyword>
<evidence type="ECO:0000256" key="1">
    <source>
        <dbReference type="SAM" id="Phobius"/>
    </source>
</evidence>
<keyword evidence="3" id="KW-1185">Reference proteome</keyword>
<dbReference type="EnsemblPlants" id="OB01G29490.1">
    <property type="protein sequence ID" value="OB01G29490.1"/>
    <property type="gene ID" value="OB01G29490"/>
</dbReference>
<evidence type="ECO:0000313" key="2">
    <source>
        <dbReference type="EnsemblPlants" id="OB01G29490.1"/>
    </source>
</evidence>
<keyword evidence="1" id="KW-0812">Transmembrane</keyword>
<dbReference type="AlphaFoldDB" id="J3L143"/>
<protein>
    <submittedName>
        <fullName evidence="2">Uncharacterized protein</fullName>
    </submittedName>
</protein>
<accession>J3L143</accession>